<organism evidence="4 5">
    <name type="scientific">Solimicrobium silvestre</name>
    <dbReference type="NCBI Taxonomy" id="2099400"/>
    <lineage>
        <taxon>Bacteria</taxon>
        <taxon>Pseudomonadati</taxon>
        <taxon>Pseudomonadota</taxon>
        <taxon>Betaproteobacteria</taxon>
        <taxon>Burkholderiales</taxon>
        <taxon>Oxalobacteraceae</taxon>
        <taxon>Solimicrobium</taxon>
    </lineage>
</organism>
<dbReference type="GO" id="GO:0009279">
    <property type="term" value="C:cell outer membrane"/>
    <property type="evidence" value="ECO:0007669"/>
    <property type="project" value="UniProtKB-SubCell"/>
</dbReference>
<comment type="subunit">
    <text evidence="1">Homodimer.</text>
</comment>
<keyword evidence="3" id="KW-0732">Signal</keyword>
<dbReference type="EC" id="3.1.1.77" evidence="1"/>
<gene>
    <name evidence="4" type="ORF">S2091_3748</name>
</gene>
<evidence type="ECO:0000256" key="1">
    <source>
        <dbReference type="PIRNR" id="PIRNR029681"/>
    </source>
</evidence>
<dbReference type="AlphaFoldDB" id="A0A2S9GV74"/>
<dbReference type="InterPro" id="IPR011250">
    <property type="entry name" value="OMP/PagP_B-barrel"/>
</dbReference>
<proteinExistence type="inferred from homology"/>
<feature type="chain" id="PRO_5015535735" description="Lipid A deacylase" evidence="3">
    <location>
        <begin position="23"/>
        <end position="178"/>
    </location>
</feature>
<evidence type="ECO:0000256" key="2">
    <source>
        <dbReference type="PIRSR" id="PIRSR029681-2"/>
    </source>
</evidence>
<comment type="catalytic activity">
    <reaction evidence="1">
        <text>a 3-(acyloxy)acyl derivative of bacterial toxin + H2O = a 3-hydroxyacyl derivative of bacterial toxin + a fatty acid + H(+)</text>
        <dbReference type="Rhea" id="RHEA:12032"/>
        <dbReference type="ChEBI" id="CHEBI:15377"/>
        <dbReference type="ChEBI" id="CHEBI:15378"/>
        <dbReference type="ChEBI" id="CHEBI:28868"/>
        <dbReference type="ChEBI" id="CHEBI:136853"/>
        <dbReference type="ChEBI" id="CHEBI:140675"/>
        <dbReference type="EC" id="3.1.1.77"/>
    </reaction>
</comment>
<dbReference type="RefSeq" id="WP_165795028.1">
    <property type="nucleotide sequence ID" value="NZ_PUGF01000021.1"/>
</dbReference>
<feature type="site" description="Critical for activity" evidence="2">
    <location>
        <position position="157"/>
    </location>
</feature>
<accession>A0A2S9GV74</accession>
<dbReference type="PIRSF" id="PIRSF029681">
    <property type="entry name" value="PagL"/>
    <property type="match status" value="1"/>
</dbReference>
<keyword evidence="1" id="KW-0998">Cell outer membrane</keyword>
<comment type="similarity">
    <text evidence="1">Belongs to the PagL family.</text>
</comment>
<feature type="signal peptide" evidence="3">
    <location>
        <begin position="1"/>
        <end position="22"/>
    </location>
</feature>
<evidence type="ECO:0000313" key="5">
    <source>
        <dbReference type="Proteomes" id="UP000237839"/>
    </source>
</evidence>
<reference evidence="4 5" key="1">
    <citation type="submission" date="2018-02" db="EMBL/GenBank/DDBJ databases">
        <title>Solimicrobium silvestre gen. nov., sp. nov., isolated from alpine forest soil.</title>
        <authorList>
            <person name="Margesin R."/>
            <person name="Albuquerque L."/>
            <person name="Zhang D.-C."/>
            <person name="Froufe H.J.C."/>
            <person name="Severino R."/>
            <person name="Roxo I."/>
            <person name="Egas C."/>
            <person name="Da Costa M.S."/>
        </authorList>
    </citation>
    <scope>NUCLEOTIDE SEQUENCE [LARGE SCALE GENOMIC DNA]</scope>
    <source>
        <strain evidence="4 5">S20-91</strain>
    </source>
</reference>
<evidence type="ECO:0000313" key="4">
    <source>
        <dbReference type="EMBL" id="PRC91632.1"/>
    </source>
</evidence>
<keyword evidence="1" id="KW-0472">Membrane</keyword>
<keyword evidence="1" id="KW-0378">Hydrolase</keyword>
<dbReference type="InterPro" id="IPR018550">
    <property type="entry name" value="Lipid-A_deacylase-rel"/>
</dbReference>
<evidence type="ECO:0000256" key="3">
    <source>
        <dbReference type="SAM" id="SignalP"/>
    </source>
</evidence>
<dbReference type="Pfam" id="PF09411">
    <property type="entry name" value="PagL"/>
    <property type="match status" value="1"/>
</dbReference>
<comment type="caution">
    <text evidence="4">The sequence shown here is derived from an EMBL/GenBank/DDBJ whole genome shotgun (WGS) entry which is preliminary data.</text>
</comment>
<dbReference type="Gene3D" id="2.40.160.20">
    <property type="match status" value="1"/>
</dbReference>
<sequence>MLFPSKHLLCIGLLSISALANAFDGISAEFGEGNQTDLIKIAVQKTLDEQYWQSNGNHFAPYLEASLANWKSDDVQNISGQKQNLYDFGFTPVLRWQKDNRLGWYGEAGIGVHYLTDLYDNNQKKASTKFQFGDHIAIGYVFQNKIEIALKFQHFSNASIKKPNPAMNFALIKLGYAF</sequence>
<dbReference type="EMBL" id="PUGF01000021">
    <property type="protein sequence ID" value="PRC91632.1"/>
    <property type="molecule type" value="Genomic_DNA"/>
</dbReference>
<keyword evidence="5" id="KW-1185">Reference proteome</keyword>
<dbReference type="Proteomes" id="UP000237839">
    <property type="component" value="Unassembled WGS sequence"/>
</dbReference>
<dbReference type="SUPFAM" id="SSF56925">
    <property type="entry name" value="OMPA-like"/>
    <property type="match status" value="1"/>
</dbReference>
<comment type="subcellular location">
    <subcellularLocation>
        <location evidence="1">Cell outer membrane</location>
        <topology evidence="1">Multi-pass membrane protein</topology>
    </subcellularLocation>
</comment>
<dbReference type="GO" id="GO:0050528">
    <property type="term" value="F:acyloxyacyl hydrolase activity"/>
    <property type="evidence" value="ECO:0007669"/>
    <property type="project" value="UniProtKB-EC"/>
</dbReference>
<protein>
    <recommendedName>
        <fullName evidence="1">Lipid A deacylase</fullName>
        <ecNumber evidence="1">3.1.1.77</ecNumber>
    </recommendedName>
    <alternativeName>
        <fullName evidence="1">LPS 3-O-deacylase</fullName>
    </alternativeName>
    <alternativeName>
        <fullName evidence="1">Outer membrane enzyme</fullName>
    </alternativeName>
</protein>
<comment type="function">
    <text evidence="1">Has lipid A 3-O-deacylase activity. Hydrolyzes the ester bond at the 3 position of lipid A, a bioactive component of lipopolysaccharide (LPS), thereby releasing the primary fatty acyl moiety.</text>
</comment>
<name>A0A2S9GV74_9BURK</name>